<keyword evidence="2" id="KW-0732">Signal</keyword>
<dbReference type="InterPro" id="IPR012341">
    <property type="entry name" value="6hp_glycosidase-like_sf"/>
</dbReference>
<reference evidence="3 4" key="1">
    <citation type="submission" date="2023-01" db="EMBL/GenBank/DDBJ databases">
        <title>Novel species of the genus Asticcacaulis isolated from rivers.</title>
        <authorList>
            <person name="Lu H."/>
        </authorList>
    </citation>
    <scope>NUCLEOTIDE SEQUENCE [LARGE SCALE GENOMIC DNA]</scope>
    <source>
        <strain evidence="3 4">BYS171W</strain>
    </source>
</reference>
<dbReference type="InterPro" id="IPR010905">
    <property type="entry name" value="Glyco_hydro_88"/>
</dbReference>
<feature type="signal peptide" evidence="2">
    <location>
        <begin position="1"/>
        <end position="26"/>
    </location>
</feature>
<gene>
    <name evidence="3" type="ORF">PQU92_15135</name>
</gene>
<feature type="chain" id="PRO_5046312041" evidence="2">
    <location>
        <begin position="27"/>
        <end position="744"/>
    </location>
</feature>
<dbReference type="Proteomes" id="UP001214854">
    <property type="component" value="Unassembled WGS sequence"/>
</dbReference>
<name>A0ABT5HX61_9CAUL</name>
<dbReference type="SUPFAM" id="SSF48208">
    <property type="entry name" value="Six-hairpin glycosidases"/>
    <property type="match status" value="1"/>
</dbReference>
<dbReference type="Pfam" id="PF07470">
    <property type="entry name" value="Glyco_hydro_88"/>
    <property type="match status" value="1"/>
</dbReference>
<dbReference type="PANTHER" id="PTHR33886:SF8">
    <property type="entry name" value="UNSATURATED RHAMNOGALACTURONAN HYDROLASE (EUROFUNG)"/>
    <property type="match status" value="1"/>
</dbReference>
<evidence type="ECO:0000256" key="2">
    <source>
        <dbReference type="SAM" id="SignalP"/>
    </source>
</evidence>
<proteinExistence type="predicted"/>
<dbReference type="GO" id="GO:0016787">
    <property type="term" value="F:hydrolase activity"/>
    <property type="evidence" value="ECO:0007669"/>
    <property type="project" value="UniProtKB-KW"/>
</dbReference>
<evidence type="ECO:0000313" key="4">
    <source>
        <dbReference type="Proteomes" id="UP001214854"/>
    </source>
</evidence>
<dbReference type="PANTHER" id="PTHR33886">
    <property type="entry name" value="UNSATURATED RHAMNOGALACTURONAN HYDROLASE (EUROFUNG)"/>
    <property type="match status" value="1"/>
</dbReference>
<comment type="caution">
    <text evidence="3">The sequence shown here is derived from an EMBL/GenBank/DDBJ whole genome shotgun (WGS) entry which is preliminary data.</text>
</comment>
<dbReference type="Gene3D" id="1.50.10.10">
    <property type="match status" value="1"/>
</dbReference>
<sequence>MGATRWVRYGLSSVLISGLLVTGVTAQTPAPEPTPVFAPDTIPDGEAVLRVIKRSASAEVARMTAIEANPQGQRNGVSTNWIAATFFVGAMKLNAVADVPDVRDYSLRTARRFNYALQGDGAPVHLLNADDQAIGDLYQAVYLHTGSPGTLMPLQQRLDFTLPYLSKAPEPDKLVWWWCDSLFMAPPVLARMSAITGDPKYIRAMDVQWWRTYERLYDKEQHLYARDERFIERRSPNGKKIFWARGEGWVLAGLARVLEVMPEDFPTRPRYVQLFQEMSARIITLQQPDGLWRASLLDTEAFPEPETSGTAFYTYALAFGINHGLLDRKTYLPYVLKSWAGLNHYVLPNGILGQVQSAGDQPVPTKRDGTALYASGGFLLAGLEVMNLGGPVTALPIALPKPATLDYHASDMRPSAPLPADATEEQKFQFERREAEREAVKKYAYDPMVDDKDWVSPVAAKTIGSGLVKLVPATEAERKPRATVRFAPDRFDDILWENDRVAHRIYGPALEAREPPSGSGIDVWSKRVRWPFMDRQLATKAYHNDQGEGADAYNVKGTRGGGGLGIWLDNKLWTSRTFRTYKILQNGPDVAKFSVTYDPWPVGVDRKVWESRTFTLPLGTNFTRLQSTLSSDKPDELIVGIGLGKGATVPGKGGLFIDKARGIITYWEPNDPDHGSLGTAVRVDPASVVDIKADADNNLILIRVTPGKPFVYYIGSAWDQGLDFHSREEWEAYVKAEKLSFKPE</sequence>
<dbReference type="InterPro" id="IPR008928">
    <property type="entry name" value="6-hairpin_glycosidase_sf"/>
</dbReference>
<dbReference type="InterPro" id="IPR052043">
    <property type="entry name" value="PolySaccharide_Degr_Enz"/>
</dbReference>
<evidence type="ECO:0000256" key="1">
    <source>
        <dbReference type="ARBA" id="ARBA00022801"/>
    </source>
</evidence>
<protein>
    <submittedName>
        <fullName evidence="3">Glycoside hydrolase family 88 protein</fullName>
    </submittedName>
</protein>
<dbReference type="Pfam" id="PF16153">
    <property type="entry name" value="DUF4861"/>
    <property type="match status" value="1"/>
</dbReference>
<keyword evidence="1 3" id="KW-0378">Hydrolase</keyword>
<evidence type="ECO:0000313" key="3">
    <source>
        <dbReference type="EMBL" id="MDC7684618.1"/>
    </source>
</evidence>
<dbReference type="RefSeq" id="WP_272749089.1">
    <property type="nucleotide sequence ID" value="NZ_JAQQKX010000013.1"/>
</dbReference>
<keyword evidence="4" id="KW-1185">Reference proteome</keyword>
<dbReference type="EMBL" id="JAQQKX010000013">
    <property type="protein sequence ID" value="MDC7684618.1"/>
    <property type="molecule type" value="Genomic_DNA"/>
</dbReference>
<dbReference type="InterPro" id="IPR032342">
    <property type="entry name" value="DUF4861"/>
</dbReference>
<accession>A0ABT5HX61</accession>
<organism evidence="3 4">
    <name type="scientific">Asticcacaulis aquaticus</name>
    <dbReference type="NCBI Taxonomy" id="2984212"/>
    <lineage>
        <taxon>Bacteria</taxon>
        <taxon>Pseudomonadati</taxon>
        <taxon>Pseudomonadota</taxon>
        <taxon>Alphaproteobacteria</taxon>
        <taxon>Caulobacterales</taxon>
        <taxon>Caulobacteraceae</taxon>
        <taxon>Asticcacaulis</taxon>
    </lineage>
</organism>